<evidence type="ECO:0000313" key="2">
    <source>
        <dbReference type="Proteomes" id="UP000008495"/>
    </source>
</evidence>
<dbReference type="EMBL" id="BAGZ01000004">
    <property type="protein sequence ID" value="GAB76963.1"/>
    <property type="molecule type" value="Genomic_DNA"/>
</dbReference>
<dbReference type="SUPFAM" id="SSF51445">
    <property type="entry name" value="(Trans)glycosidases"/>
    <property type="match status" value="1"/>
</dbReference>
<keyword evidence="2" id="KW-1185">Reference proteome</keyword>
<protein>
    <submittedName>
        <fullName evidence="1">Uncharacterized protein</fullName>
    </submittedName>
</protein>
<organism evidence="1 2">
    <name type="scientific">Austwickia chelonae NBRC 105200</name>
    <dbReference type="NCBI Taxonomy" id="1184607"/>
    <lineage>
        <taxon>Bacteria</taxon>
        <taxon>Bacillati</taxon>
        <taxon>Actinomycetota</taxon>
        <taxon>Actinomycetes</taxon>
        <taxon>Micrococcales</taxon>
        <taxon>Dermatophilaceae</taxon>
        <taxon>Austwickia</taxon>
    </lineage>
</organism>
<accession>K6V491</accession>
<gene>
    <name evidence="1" type="ORF">AUCHE_04_00020</name>
</gene>
<sequence>MTVPQEAAPAPNTRTLRVGANYVPSQAWFYSWLDLDLDETRRDLDDLAGLGLDHIRLFPIWPWIQPNRTHLRPQAITDVTAVLDAAHERGLKVCLDLIQGHLSSFDFLPSWISTWHRCSLFTDPQARAGLTAYAETMCAALGDHPALFAVTTGNEVNNLWPTNETTARDSLAWAQELTEVIRSAAPRAAALHSVFSDAWTVSGHPFTPAEAVDVGDWTTVHSWIFNGPSALAPYDDESCLSWADYLMQLALAASPDPTRPVWLQEVGAPGPDVPADRAALFADEVLRRVVDEPRLFGVTWWSSHDISRSLADFPEREYDLGLFTTDHRRKPVAEVLAGFAGQELPVTPRTHRISSDVDVRAAVTGRTDRRDELAAGSPFHRQWVRERAAGPVGIDLP</sequence>
<dbReference type="OrthoDB" id="110211at2"/>
<dbReference type="Proteomes" id="UP000008495">
    <property type="component" value="Unassembled WGS sequence"/>
</dbReference>
<dbReference type="Gene3D" id="3.20.20.80">
    <property type="entry name" value="Glycosidases"/>
    <property type="match status" value="1"/>
</dbReference>
<dbReference type="STRING" id="100225.SAMN05421595_2099"/>
<proteinExistence type="predicted"/>
<comment type="caution">
    <text evidence="1">The sequence shown here is derived from an EMBL/GenBank/DDBJ whole genome shotgun (WGS) entry which is preliminary data.</text>
</comment>
<dbReference type="RefSeq" id="WP_006501714.1">
    <property type="nucleotide sequence ID" value="NZ_BAGZ01000004.1"/>
</dbReference>
<dbReference type="InterPro" id="IPR017853">
    <property type="entry name" value="GH"/>
</dbReference>
<evidence type="ECO:0000313" key="1">
    <source>
        <dbReference type="EMBL" id="GAB76963.1"/>
    </source>
</evidence>
<reference evidence="1 2" key="1">
    <citation type="submission" date="2012-08" db="EMBL/GenBank/DDBJ databases">
        <title>Whole genome shotgun sequence of Austwickia chelonae NBRC 105200.</title>
        <authorList>
            <person name="Yoshida I."/>
            <person name="Hosoyama A."/>
            <person name="Tsuchikane K."/>
            <person name="Katsumata H."/>
            <person name="Ando Y."/>
            <person name="Ohji S."/>
            <person name="Hamada M."/>
            <person name="Tamura T."/>
            <person name="Yamazoe A."/>
            <person name="Yamazaki S."/>
            <person name="Fujita N."/>
        </authorList>
    </citation>
    <scope>NUCLEOTIDE SEQUENCE [LARGE SCALE GENOMIC DNA]</scope>
    <source>
        <strain evidence="1 2">NBRC 105200</strain>
    </source>
</reference>
<name>K6V491_9MICO</name>
<dbReference type="AlphaFoldDB" id="K6V491"/>
<dbReference type="eggNOG" id="COG3934">
    <property type="taxonomic scope" value="Bacteria"/>
</dbReference>